<gene>
    <name evidence="2" type="ORF">HNQ09_001898</name>
</gene>
<proteinExistence type="predicted"/>
<evidence type="ECO:0000256" key="1">
    <source>
        <dbReference type="SAM" id="MobiDB-lite"/>
    </source>
</evidence>
<evidence type="ECO:0000313" key="3">
    <source>
        <dbReference type="Proteomes" id="UP000525389"/>
    </source>
</evidence>
<dbReference type="RefSeq" id="WP_184028295.1">
    <property type="nucleotide sequence ID" value="NZ_JACHFN010000006.1"/>
</dbReference>
<feature type="region of interest" description="Disordered" evidence="1">
    <location>
        <begin position="1"/>
        <end position="30"/>
    </location>
</feature>
<comment type="caution">
    <text evidence="2">The sequence shown here is derived from an EMBL/GenBank/DDBJ whole genome shotgun (WGS) entry which is preliminary data.</text>
</comment>
<dbReference type="EMBL" id="JACHFN010000006">
    <property type="protein sequence ID" value="MBB5234460.1"/>
    <property type="molecule type" value="Genomic_DNA"/>
</dbReference>
<reference evidence="2 3" key="1">
    <citation type="submission" date="2020-08" db="EMBL/GenBank/DDBJ databases">
        <title>Genomic Encyclopedia of Type Strains, Phase IV (KMG-IV): sequencing the most valuable type-strain genomes for metagenomic binning, comparative biology and taxonomic classification.</title>
        <authorList>
            <person name="Goeker M."/>
        </authorList>
    </citation>
    <scope>NUCLEOTIDE SEQUENCE [LARGE SCALE GENOMIC DNA]</scope>
    <source>
        <strain evidence="2 3">DSM 101791</strain>
    </source>
</reference>
<evidence type="ECO:0000313" key="2">
    <source>
        <dbReference type="EMBL" id="MBB5234460.1"/>
    </source>
</evidence>
<sequence length="189" mass="21607">MTKRAPAKPETNPKKKSSSGARSAEDKRVKHDWSAIRREYIRGDDTVTLASLAATPGYPSERQLERRSSAEDWPDLRLQMRREVDGKLRALDLDMKTEVRRRQLKVGTALITLGVRAMAHQDPEKMDTLDMSRVIKIGGELERKALGMDELNINFGRIKSPDDLDKFSEEELWRIAGMLPPDEDDDEEF</sequence>
<name>A0A7W8GF78_9DEIO</name>
<protein>
    <submittedName>
        <fullName evidence="2">Uncharacterized protein</fullName>
    </submittedName>
</protein>
<dbReference type="AlphaFoldDB" id="A0A7W8GF78"/>
<dbReference type="Proteomes" id="UP000525389">
    <property type="component" value="Unassembled WGS sequence"/>
</dbReference>
<accession>A0A7W8GF78</accession>
<keyword evidence="3" id="KW-1185">Reference proteome</keyword>
<organism evidence="2 3">
    <name type="scientific">Deinococcus budaensis</name>
    <dbReference type="NCBI Taxonomy" id="1665626"/>
    <lineage>
        <taxon>Bacteria</taxon>
        <taxon>Thermotogati</taxon>
        <taxon>Deinococcota</taxon>
        <taxon>Deinococci</taxon>
        <taxon>Deinococcales</taxon>
        <taxon>Deinococcaceae</taxon>
        <taxon>Deinococcus</taxon>
    </lineage>
</organism>